<keyword evidence="1" id="KW-0132">Cell division</keyword>
<dbReference type="RefSeq" id="WP_052569930.1">
    <property type="nucleotide sequence ID" value="NZ_CP009498.1"/>
</dbReference>
<protein>
    <submittedName>
        <fullName evidence="1">Cell division protein FtsL</fullName>
    </submittedName>
</protein>
<evidence type="ECO:0000313" key="1">
    <source>
        <dbReference type="EMBL" id="AKL97673.1"/>
    </source>
</evidence>
<keyword evidence="1" id="KW-0131">Cell cycle</keyword>
<name>A0A0G3WH62_9BACT</name>
<dbReference type="AlphaFoldDB" id="A0A0G3WH62"/>
<dbReference type="GO" id="GO:0051301">
    <property type="term" value="P:cell division"/>
    <property type="evidence" value="ECO:0007669"/>
    <property type="project" value="UniProtKB-KW"/>
</dbReference>
<accession>A0A0G3WH62</accession>
<keyword evidence="2" id="KW-1185">Reference proteome</keyword>
<dbReference type="EMBL" id="CP009498">
    <property type="protein sequence ID" value="AKL97673.1"/>
    <property type="molecule type" value="Genomic_DNA"/>
</dbReference>
<dbReference type="Proteomes" id="UP000035337">
    <property type="component" value="Chromosome"/>
</dbReference>
<dbReference type="STRING" id="1408281.Epro_0294"/>
<proteinExistence type="predicted"/>
<organism evidence="1 2">
    <name type="scientific">Endomicrobium proavitum</name>
    <dbReference type="NCBI Taxonomy" id="1408281"/>
    <lineage>
        <taxon>Bacteria</taxon>
        <taxon>Pseudomonadati</taxon>
        <taxon>Elusimicrobiota</taxon>
        <taxon>Endomicrobiia</taxon>
        <taxon>Endomicrobiales</taxon>
        <taxon>Endomicrobiaceae</taxon>
        <taxon>Endomicrobium</taxon>
    </lineage>
</organism>
<reference evidence="1 2" key="1">
    <citation type="submission" date="2014-09" db="EMBL/GenBank/DDBJ databases">
        <title>Complete genome sequence of Endomicrobium proavitum.</title>
        <authorList>
            <person name="Zheng H."/>
        </authorList>
    </citation>
    <scope>NUCLEOTIDE SEQUENCE [LARGE SCALE GENOMIC DNA]</scope>
    <source>
        <strain evidence="1 2">Rsa215</strain>
    </source>
</reference>
<sequence length="83" mass="9540">MKKLLLVLAIILFSVFVYIWEQVYAPIVGVKVNELNDELDKVSTENENLMFKINSILALEKLDKIAKDKNLYKPDETAIVEVD</sequence>
<dbReference type="KEGG" id="epo:Epro_0294"/>
<evidence type="ECO:0000313" key="2">
    <source>
        <dbReference type="Proteomes" id="UP000035337"/>
    </source>
</evidence>
<gene>
    <name evidence="1" type="primary">ftsL</name>
    <name evidence="1" type="ORF">Epro_0294</name>
</gene>